<protein>
    <submittedName>
        <fullName evidence="2">Uncharacterized protein</fullName>
    </submittedName>
</protein>
<evidence type="ECO:0000313" key="2">
    <source>
        <dbReference type="EMBL" id="EFJ29100.1"/>
    </source>
</evidence>
<feature type="chain" id="PRO_5003121765" evidence="1">
    <location>
        <begin position="20"/>
        <end position="117"/>
    </location>
</feature>
<keyword evidence="1" id="KW-0732">Signal</keyword>
<dbReference type="eggNOG" id="KOG2198">
    <property type="taxonomic scope" value="Eukaryota"/>
</dbReference>
<dbReference type="InParanoid" id="D8RFE0"/>
<gene>
    <name evidence="2" type="ORF">SELMODRAFT_410642</name>
</gene>
<organism evidence="3">
    <name type="scientific">Selaginella moellendorffii</name>
    <name type="common">Spikemoss</name>
    <dbReference type="NCBI Taxonomy" id="88036"/>
    <lineage>
        <taxon>Eukaryota</taxon>
        <taxon>Viridiplantae</taxon>
        <taxon>Streptophyta</taxon>
        <taxon>Embryophyta</taxon>
        <taxon>Tracheophyta</taxon>
        <taxon>Lycopodiopsida</taxon>
        <taxon>Selaginellales</taxon>
        <taxon>Selaginellaceae</taxon>
        <taxon>Selaginella</taxon>
    </lineage>
</organism>
<sequence>MINGVFLGGCTLFLRATLATKELGTWTPRRTENCAKRQLALLFAALRAAKLYGRIACSLKAGRWPVGALGGWIVLRDGWGPIYISTKLELFEEGVEDLEELEETDGEPLLLLPGPES</sequence>
<dbReference type="Proteomes" id="UP000001514">
    <property type="component" value="Unassembled WGS sequence"/>
</dbReference>
<dbReference type="EMBL" id="GL377578">
    <property type="protein sequence ID" value="EFJ29100.1"/>
    <property type="molecule type" value="Genomic_DNA"/>
</dbReference>
<name>D8RFE0_SELML</name>
<evidence type="ECO:0000313" key="3">
    <source>
        <dbReference type="Proteomes" id="UP000001514"/>
    </source>
</evidence>
<dbReference type="AlphaFoldDB" id="D8RFE0"/>
<evidence type="ECO:0000256" key="1">
    <source>
        <dbReference type="SAM" id="SignalP"/>
    </source>
</evidence>
<dbReference type="HOGENOM" id="CLU_2088993_0_0_1"/>
<reference evidence="2 3" key="1">
    <citation type="journal article" date="2011" name="Science">
        <title>The Selaginella genome identifies genetic changes associated with the evolution of vascular plants.</title>
        <authorList>
            <person name="Banks J.A."/>
            <person name="Nishiyama T."/>
            <person name="Hasebe M."/>
            <person name="Bowman J.L."/>
            <person name="Gribskov M."/>
            <person name="dePamphilis C."/>
            <person name="Albert V.A."/>
            <person name="Aono N."/>
            <person name="Aoyama T."/>
            <person name="Ambrose B.A."/>
            <person name="Ashton N.W."/>
            <person name="Axtell M.J."/>
            <person name="Barker E."/>
            <person name="Barker M.S."/>
            <person name="Bennetzen J.L."/>
            <person name="Bonawitz N.D."/>
            <person name="Chapple C."/>
            <person name="Cheng C."/>
            <person name="Correa L.G."/>
            <person name="Dacre M."/>
            <person name="DeBarry J."/>
            <person name="Dreyer I."/>
            <person name="Elias M."/>
            <person name="Engstrom E.M."/>
            <person name="Estelle M."/>
            <person name="Feng L."/>
            <person name="Finet C."/>
            <person name="Floyd S.K."/>
            <person name="Frommer W.B."/>
            <person name="Fujita T."/>
            <person name="Gramzow L."/>
            <person name="Gutensohn M."/>
            <person name="Harholt J."/>
            <person name="Hattori M."/>
            <person name="Heyl A."/>
            <person name="Hirai T."/>
            <person name="Hiwatashi Y."/>
            <person name="Ishikawa M."/>
            <person name="Iwata M."/>
            <person name="Karol K.G."/>
            <person name="Koehler B."/>
            <person name="Kolukisaoglu U."/>
            <person name="Kubo M."/>
            <person name="Kurata T."/>
            <person name="Lalonde S."/>
            <person name="Li K."/>
            <person name="Li Y."/>
            <person name="Litt A."/>
            <person name="Lyons E."/>
            <person name="Manning G."/>
            <person name="Maruyama T."/>
            <person name="Michael T.P."/>
            <person name="Mikami K."/>
            <person name="Miyazaki S."/>
            <person name="Morinaga S."/>
            <person name="Murata T."/>
            <person name="Mueller-Roeber B."/>
            <person name="Nelson D.R."/>
            <person name="Obara M."/>
            <person name="Oguri Y."/>
            <person name="Olmstead R.G."/>
            <person name="Onodera N."/>
            <person name="Petersen B.L."/>
            <person name="Pils B."/>
            <person name="Prigge M."/>
            <person name="Rensing S.A."/>
            <person name="Riano-Pachon D.M."/>
            <person name="Roberts A.W."/>
            <person name="Sato Y."/>
            <person name="Scheller H.V."/>
            <person name="Schulz B."/>
            <person name="Schulz C."/>
            <person name="Shakirov E.V."/>
            <person name="Shibagaki N."/>
            <person name="Shinohara N."/>
            <person name="Shippen D.E."/>
            <person name="Soerensen I."/>
            <person name="Sotooka R."/>
            <person name="Sugimoto N."/>
            <person name="Sugita M."/>
            <person name="Sumikawa N."/>
            <person name="Tanurdzic M."/>
            <person name="Theissen G."/>
            <person name="Ulvskov P."/>
            <person name="Wakazuki S."/>
            <person name="Weng J.K."/>
            <person name="Willats W.W."/>
            <person name="Wipf D."/>
            <person name="Wolf P.G."/>
            <person name="Yang L."/>
            <person name="Zimmer A.D."/>
            <person name="Zhu Q."/>
            <person name="Mitros T."/>
            <person name="Hellsten U."/>
            <person name="Loque D."/>
            <person name="Otillar R."/>
            <person name="Salamov A."/>
            <person name="Schmutz J."/>
            <person name="Shapiro H."/>
            <person name="Lindquist E."/>
            <person name="Lucas S."/>
            <person name="Rokhsar D."/>
            <person name="Grigoriev I.V."/>
        </authorList>
    </citation>
    <scope>NUCLEOTIDE SEQUENCE [LARGE SCALE GENOMIC DNA]</scope>
</reference>
<dbReference type="KEGG" id="smo:SELMODRAFT_410642"/>
<feature type="signal peptide" evidence="1">
    <location>
        <begin position="1"/>
        <end position="19"/>
    </location>
</feature>
<proteinExistence type="predicted"/>
<dbReference type="Gramene" id="EFJ29100">
    <property type="protein sequence ID" value="EFJ29100"/>
    <property type="gene ID" value="SELMODRAFT_410642"/>
</dbReference>
<accession>D8RFE0</accession>
<keyword evidence="3" id="KW-1185">Reference proteome</keyword>